<keyword evidence="1" id="KW-0805">Transcription regulation</keyword>
<sequence>MYRSNEALSPAALIAPPLAGALAAAAIPAPVRSDPFAATTAPRPIRARDTIHRSGDPACGAFVVRRGAVMLVGTLPDGRRQIYDILGPGDVFGLSDRPVHGHDAVALTDCVTEPFGSAQTQAADVVAAALATIARQHRHAMLLGRLTALERVAAGVLRLSEVLSADGVGFDCPLSRQDLADWLGLVIETVSRNLTALQRRGLIGVARFTRFEIRDRAGLDRLLEPGGAAHA</sequence>
<dbReference type="SUPFAM" id="SSF46785">
    <property type="entry name" value="Winged helix' DNA-binding domain"/>
    <property type="match status" value="1"/>
</dbReference>
<dbReference type="Pfam" id="PF13545">
    <property type="entry name" value="HTH_Crp_2"/>
    <property type="match status" value="1"/>
</dbReference>
<protein>
    <submittedName>
        <fullName evidence="6">Helix-turn-helix domain-containing protein</fullName>
    </submittedName>
</protein>
<dbReference type="InterPro" id="IPR012318">
    <property type="entry name" value="HTH_CRP"/>
</dbReference>
<evidence type="ECO:0000256" key="2">
    <source>
        <dbReference type="ARBA" id="ARBA00023125"/>
    </source>
</evidence>
<dbReference type="InterPro" id="IPR000595">
    <property type="entry name" value="cNMP-bd_dom"/>
</dbReference>
<dbReference type="KEGG" id="mflg:ABS361_07475"/>
<dbReference type="EMBL" id="CP158568">
    <property type="protein sequence ID" value="XBY46064.1"/>
    <property type="molecule type" value="Genomic_DNA"/>
</dbReference>
<reference evidence="6" key="1">
    <citation type="submission" date="2024-06" db="EMBL/GenBank/DDBJ databases">
        <title>Methylostella associata gen. nov., sp. nov., a novel Ancalomicrobiaceae-affiliated facultatively methylotrophic bacteria that feed on methanotrophs of the genus Methylococcus.</title>
        <authorList>
            <person name="Saltykova V."/>
            <person name="Danilova O.V."/>
            <person name="Oshkin I.Y."/>
            <person name="Belova S.E."/>
            <person name="Pimenov N.V."/>
            <person name="Dedysh S.N."/>
        </authorList>
    </citation>
    <scope>NUCLEOTIDE SEQUENCE</scope>
    <source>
        <strain evidence="6">S20</strain>
    </source>
</reference>
<feature type="domain" description="Cyclic nucleotide-binding" evidence="4">
    <location>
        <begin position="49"/>
        <end position="93"/>
    </location>
</feature>
<evidence type="ECO:0000259" key="5">
    <source>
        <dbReference type="PROSITE" id="PS51063"/>
    </source>
</evidence>
<evidence type="ECO:0000256" key="1">
    <source>
        <dbReference type="ARBA" id="ARBA00023015"/>
    </source>
</evidence>
<keyword evidence="3" id="KW-0804">Transcription</keyword>
<dbReference type="SMART" id="SM00419">
    <property type="entry name" value="HTH_CRP"/>
    <property type="match status" value="1"/>
</dbReference>
<dbReference type="PROSITE" id="PS51063">
    <property type="entry name" value="HTH_CRP_2"/>
    <property type="match status" value="1"/>
</dbReference>
<dbReference type="Gene3D" id="1.10.10.10">
    <property type="entry name" value="Winged helix-like DNA-binding domain superfamily/Winged helix DNA-binding domain"/>
    <property type="match status" value="1"/>
</dbReference>
<dbReference type="InterPro" id="IPR018490">
    <property type="entry name" value="cNMP-bd_dom_sf"/>
</dbReference>
<dbReference type="AlphaFoldDB" id="A0AAU7XG72"/>
<gene>
    <name evidence="6" type="ORF">ABS361_07475</name>
</gene>
<accession>A0AAU7XG72</accession>
<dbReference type="InterPro" id="IPR036388">
    <property type="entry name" value="WH-like_DNA-bd_sf"/>
</dbReference>
<proteinExistence type="predicted"/>
<dbReference type="CDD" id="cd00092">
    <property type="entry name" value="HTH_CRP"/>
    <property type="match status" value="1"/>
</dbReference>
<dbReference type="GO" id="GO:0003677">
    <property type="term" value="F:DNA binding"/>
    <property type="evidence" value="ECO:0007669"/>
    <property type="project" value="UniProtKB-KW"/>
</dbReference>
<dbReference type="InterPro" id="IPR014710">
    <property type="entry name" value="RmlC-like_jellyroll"/>
</dbReference>
<dbReference type="Gene3D" id="2.60.120.10">
    <property type="entry name" value="Jelly Rolls"/>
    <property type="match status" value="1"/>
</dbReference>
<dbReference type="Pfam" id="PF00027">
    <property type="entry name" value="cNMP_binding"/>
    <property type="match status" value="1"/>
</dbReference>
<feature type="domain" description="HTH crp-type" evidence="5">
    <location>
        <begin position="146"/>
        <end position="217"/>
    </location>
</feature>
<dbReference type="SUPFAM" id="SSF51206">
    <property type="entry name" value="cAMP-binding domain-like"/>
    <property type="match status" value="1"/>
</dbReference>
<evidence type="ECO:0000256" key="3">
    <source>
        <dbReference type="ARBA" id="ARBA00023163"/>
    </source>
</evidence>
<dbReference type="SMART" id="SM00100">
    <property type="entry name" value="cNMP"/>
    <property type="match status" value="1"/>
</dbReference>
<name>A0AAU7XG72_9HYPH</name>
<dbReference type="GO" id="GO:0006355">
    <property type="term" value="P:regulation of DNA-templated transcription"/>
    <property type="evidence" value="ECO:0007669"/>
    <property type="project" value="InterPro"/>
</dbReference>
<organism evidence="6">
    <name type="scientific">Methyloraptor flagellatus</name>
    <dbReference type="NCBI Taxonomy" id="3162530"/>
    <lineage>
        <taxon>Bacteria</taxon>
        <taxon>Pseudomonadati</taxon>
        <taxon>Pseudomonadota</taxon>
        <taxon>Alphaproteobacteria</taxon>
        <taxon>Hyphomicrobiales</taxon>
        <taxon>Ancalomicrobiaceae</taxon>
        <taxon>Methyloraptor</taxon>
    </lineage>
</organism>
<dbReference type="PRINTS" id="PR00034">
    <property type="entry name" value="HTHCRP"/>
</dbReference>
<dbReference type="CDD" id="cd00038">
    <property type="entry name" value="CAP_ED"/>
    <property type="match status" value="1"/>
</dbReference>
<keyword evidence="2" id="KW-0238">DNA-binding</keyword>
<evidence type="ECO:0000259" key="4">
    <source>
        <dbReference type="PROSITE" id="PS50042"/>
    </source>
</evidence>
<evidence type="ECO:0000313" key="6">
    <source>
        <dbReference type="EMBL" id="XBY46064.1"/>
    </source>
</evidence>
<dbReference type="InterPro" id="IPR036390">
    <property type="entry name" value="WH_DNA-bd_sf"/>
</dbReference>
<dbReference type="PROSITE" id="PS50042">
    <property type="entry name" value="CNMP_BINDING_3"/>
    <property type="match status" value="1"/>
</dbReference>
<dbReference type="RefSeq" id="WP_407051161.1">
    <property type="nucleotide sequence ID" value="NZ_CP158568.1"/>
</dbReference>